<feature type="compositionally biased region" description="Acidic residues" evidence="3">
    <location>
        <begin position="27"/>
        <end position="45"/>
    </location>
</feature>
<dbReference type="InterPro" id="IPR026502">
    <property type="entry name" value="SLBP1/SLBP2"/>
</dbReference>
<evidence type="ECO:0000256" key="1">
    <source>
        <dbReference type="ARBA" id="ARBA00006151"/>
    </source>
</evidence>
<dbReference type="PANTHER" id="PTHR17408:SF0">
    <property type="entry name" value="HISTONE RNA HAIRPIN-BINDING PROTEIN"/>
    <property type="match status" value="1"/>
</dbReference>
<keyword evidence="2" id="KW-0694">RNA-binding</keyword>
<dbReference type="EMBL" id="CP126213">
    <property type="protein sequence ID" value="WIA15766.1"/>
    <property type="molecule type" value="Genomic_DNA"/>
</dbReference>
<accession>A0ABY8U700</accession>
<reference evidence="5 6" key="1">
    <citation type="submission" date="2023-05" db="EMBL/GenBank/DDBJ databases">
        <title>A 100% complete, gapless, phased diploid assembly of the Scenedesmus obliquus UTEX 3031 genome.</title>
        <authorList>
            <person name="Biondi T.C."/>
            <person name="Hanschen E.R."/>
            <person name="Kwon T."/>
            <person name="Eng W."/>
            <person name="Kruse C.P.S."/>
            <person name="Koehler S.I."/>
            <person name="Kunde Y."/>
            <person name="Gleasner C.D."/>
            <person name="You Mak K.T."/>
            <person name="Polle J."/>
            <person name="Hovde B.T."/>
            <person name="Starkenburg S.R."/>
        </authorList>
    </citation>
    <scope>NUCLEOTIDE SEQUENCE [LARGE SCALE GENOMIC DNA]</scope>
    <source>
        <strain evidence="5 6">DOE0152z</strain>
    </source>
</reference>
<evidence type="ECO:0000256" key="2">
    <source>
        <dbReference type="ARBA" id="ARBA00022884"/>
    </source>
</evidence>
<gene>
    <name evidence="5" type="ORF">OEZ85_002381</name>
</gene>
<protein>
    <recommendedName>
        <fullName evidence="4">Histone RNA hairpin-binding protein RNA-binding domain-containing protein</fullName>
    </recommendedName>
</protein>
<dbReference type="InterPro" id="IPR029344">
    <property type="entry name" value="SLBP_RNA_bind"/>
</dbReference>
<feature type="domain" description="Histone RNA hairpin-binding protein RNA-binding" evidence="4">
    <location>
        <begin position="47"/>
        <end position="118"/>
    </location>
</feature>
<name>A0ABY8U700_TETOB</name>
<evidence type="ECO:0000259" key="4">
    <source>
        <dbReference type="Pfam" id="PF15247"/>
    </source>
</evidence>
<keyword evidence="6" id="KW-1185">Reference proteome</keyword>
<dbReference type="PANTHER" id="PTHR17408">
    <property type="entry name" value="HISTONE RNA HAIRPIN-BINDING PROTEIN"/>
    <property type="match status" value="1"/>
</dbReference>
<dbReference type="Proteomes" id="UP001244341">
    <property type="component" value="Chromosome 6b"/>
</dbReference>
<feature type="region of interest" description="Disordered" evidence="3">
    <location>
        <begin position="76"/>
        <end position="99"/>
    </location>
</feature>
<proteinExistence type="inferred from homology"/>
<feature type="region of interest" description="Disordered" evidence="3">
    <location>
        <begin position="123"/>
        <end position="152"/>
    </location>
</feature>
<dbReference type="Gene3D" id="1.10.8.1120">
    <property type="entry name" value="Histone RNA hairpin-binding protein RNA-binding domain"/>
    <property type="match status" value="1"/>
</dbReference>
<feature type="region of interest" description="Disordered" evidence="3">
    <location>
        <begin position="15"/>
        <end position="47"/>
    </location>
</feature>
<sequence>MAAHAEAFTESGFVPLLPDGVRWGDISDAEDEEPAAAADGDEEFENDPKRLMARQQQIDFGKNTLGYERYLQAVPKHKRKLRGKEHDPPTPDITRKMSKRTWDGIVKAWRRHLHKFDNVEAPAPAAAAGDSSAAAAAADMQADVDSRPSKHC</sequence>
<feature type="compositionally biased region" description="Low complexity" evidence="3">
    <location>
        <begin position="123"/>
        <end position="139"/>
    </location>
</feature>
<dbReference type="InterPro" id="IPR038294">
    <property type="entry name" value="SLBP_RNA_bind_sf"/>
</dbReference>
<evidence type="ECO:0000313" key="6">
    <source>
        <dbReference type="Proteomes" id="UP001244341"/>
    </source>
</evidence>
<evidence type="ECO:0000313" key="5">
    <source>
        <dbReference type="EMBL" id="WIA15766.1"/>
    </source>
</evidence>
<feature type="compositionally biased region" description="Basic and acidic residues" evidence="3">
    <location>
        <begin position="84"/>
        <end position="95"/>
    </location>
</feature>
<comment type="similarity">
    <text evidence="1">Belongs to the SLBP family.</text>
</comment>
<dbReference type="Pfam" id="PF15247">
    <property type="entry name" value="SLBP_RNA_bind"/>
    <property type="match status" value="1"/>
</dbReference>
<organism evidence="5 6">
    <name type="scientific">Tetradesmus obliquus</name>
    <name type="common">Green alga</name>
    <name type="synonym">Acutodesmus obliquus</name>
    <dbReference type="NCBI Taxonomy" id="3088"/>
    <lineage>
        <taxon>Eukaryota</taxon>
        <taxon>Viridiplantae</taxon>
        <taxon>Chlorophyta</taxon>
        <taxon>core chlorophytes</taxon>
        <taxon>Chlorophyceae</taxon>
        <taxon>CS clade</taxon>
        <taxon>Sphaeropleales</taxon>
        <taxon>Scenedesmaceae</taxon>
        <taxon>Tetradesmus</taxon>
    </lineage>
</organism>
<evidence type="ECO:0000256" key="3">
    <source>
        <dbReference type="SAM" id="MobiDB-lite"/>
    </source>
</evidence>